<protein>
    <submittedName>
        <fullName evidence="2">Uncharacterized protein</fullName>
    </submittedName>
</protein>
<dbReference type="Proteomes" id="UP001225034">
    <property type="component" value="Unassembled WGS sequence"/>
</dbReference>
<comment type="caution">
    <text evidence="2">The sequence shown here is derived from an EMBL/GenBank/DDBJ whole genome shotgun (WGS) entry which is preliminary data.</text>
</comment>
<reference evidence="2 3" key="1">
    <citation type="submission" date="2023-07" db="EMBL/GenBank/DDBJ databases">
        <title>Genomic Encyclopedia of Type Strains, Phase IV (KMG-IV): sequencing the most valuable type-strain genomes for metagenomic binning, comparative biology and taxonomic classification.</title>
        <authorList>
            <person name="Goeker M."/>
        </authorList>
    </citation>
    <scope>NUCLEOTIDE SEQUENCE [LARGE SCALE GENOMIC DNA]</scope>
    <source>
        <strain evidence="2 3">DSM 19154</strain>
    </source>
</reference>
<feature type="transmembrane region" description="Helical" evidence="1">
    <location>
        <begin position="41"/>
        <end position="60"/>
    </location>
</feature>
<keyword evidence="1" id="KW-0812">Transmembrane</keyword>
<sequence length="70" mass="8014">MRGPGRGFIIFNALIFYVCFIFGTSFLLMKGKDFIKYDVSPGPVPILTVLSLIGAIWLTYRYKVMKKRGF</sequence>
<dbReference type="EMBL" id="JAUSUA010000001">
    <property type="protein sequence ID" value="MDQ0205481.1"/>
    <property type="molecule type" value="Genomic_DNA"/>
</dbReference>
<keyword evidence="1" id="KW-1133">Transmembrane helix</keyword>
<organism evidence="2 3">
    <name type="scientific">Alkalicoccobacillus murimartini</name>
    <dbReference type="NCBI Taxonomy" id="171685"/>
    <lineage>
        <taxon>Bacteria</taxon>
        <taxon>Bacillati</taxon>
        <taxon>Bacillota</taxon>
        <taxon>Bacilli</taxon>
        <taxon>Bacillales</taxon>
        <taxon>Bacillaceae</taxon>
        <taxon>Alkalicoccobacillus</taxon>
    </lineage>
</organism>
<gene>
    <name evidence="2" type="ORF">J2S05_000255</name>
</gene>
<keyword evidence="1" id="KW-0472">Membrane</keyword>
<evidence type="ECO:0000313" key="2">
    <source>
        <dbReference type="EMBL" id="MDQ0205481.1"/>
    </source>
</evidence>
<proteinExistence type="predicted"/>
<evidence type="ECO:0000313" key="3">
    <source>
        <dbReference type="Proteomes" id="UP001225034"/>
    </source>
</evidence>
<feature type="transmembrane region" description="Helical" evidence="1">
    <location>
        <begin position="7"/>
        <end position="29"/>
    </location>
</feature>
<evidence type="ECO:0000256" key="1">
    <source>
        <dbReference type="SAM" id="Phobius"/>
    </source>
</evidence>
<keyword evidence="3" id="KW-1185">Reference proteome</keyword>
<accession>A0ABT9YCN3</accession>
<name>A0ABT9YCN3_9BACI</name>